<dbReference type="EMBL" id="JWZX01000633">
    <property type="protein sequence ID" value="KOO36091.1"/>
    <property type="molecule type" value="Genomic_DNA"/>
</dbReference>
<accession>A0A0M0KB77</accession>
<organism evidence="3 4">
    <name type="scientific">Chrysochromulina tobinii</name>
    <dbReference type="NCBI Taxonomy" id="1460289"/>
    <lineage>
        <taxon>Eukaryota</taxon>
        <taxon>Haptista</taxon>
        <taxon>Haptophyta</taxon>
        <taxon>Prymnesiophyceae</taxon>
        <taxon>Prymnesiales</taxon>
        <taxon>Chrysochromulinaceae</taxon>
        <taxon>Chrysochromulina</taxon>
    </lineage>
</organism>
<gene>
    <name evidence="3" type="ORF">Ctob_010987</name>
</gene>
<feature type="coiled-coil region" evidence="1">
    <location>
        <begin position="31"/>
        <end position="92"/>
    </location>
</feature>
<evidence type="ECO:0000256" key="2">
    <source>
        <dbReference type="SAM" id="MobiDB-lite"/>
    </source>
</evidence>
<proteinExistence type="predicted"/>
<name>A0A0M0KB77_9EUKA</name>
<comment type="caution">
    <text evidence="3">The sequence shown here is derived from an EMBL/GenBank/DDBJ whole genome shotgun (WGS) entry which is preliminary data.</text>
</comment>
<protein>
    <submittedName>
        <fullName evidence="3">Uncharacterized protein</fullName>
    </submittedName>
</protein>
<evidence type="ECO:0000313" key="3">
    <source>
        <dbReference type="EMBL" id="KOO36091.1"/>
    </source>
</evidence>
<evidence type="ECO:0000256" key="1">
    <source>
        <dbReference type="SAM" id="Coils"/>
    </source>
</evidence>
<feature type="region of interest" description="Disordered" evidence="2">
    <location>
        <begin position="158"/>
        <end position="184"/>
    </location>
</feature>
<keyword evidence="1" id="KW-0175">Coiled coil</keyword>
<reference evidence="4" key="1">
    <citation type="journal article" date="2015" name="PLoS Genet.">
        <title>Genome Sequence and Transcriptome Analyses of Chrysochromulina tobin: Metabolic Tools for Enhanced Algal Fitness in the Prominent Order Prymnesiales (Haptophyceae).</title>
        <authorList>
            <person name="Hovde B.T."/>
            <person name="Deodato C.R."/>
            <person name="Hunsperger H.M."/>
            <person name="Ryken S.A."/>
            <person name="Yost W."/>
            <person name="Jha R.K."/>
            <person name="Patterson J."/>
            <person name="Monnat R.J. Jr."/>
            <person name="Barlow S.B."/>
            <person name="Starkenburg S.R."/>
            <person name="Cattolico R.A."/>
        </authorList>
    </citation>
    <scope>NUCLEOTIDE SEQUENCE</scope>
    <source>
        <strain evidence="4">CCMP291</strain>
    </source>
</reference>
<evidence type="ECO:0000313" key="4">
    <source>
        <dbReference type="Proteomes" id="UP000037460"/>
    </source>
</evidence>
<feature type="compositionally biased region" description="Polar residues" evidence="2">
    <location>
        <begin position="158"/>
        <end position="167"/>
    </location>
</feature>
<sequence length="184" mass="19785">MMMMMAERATSPGFDNVDGAIASGSGAPPAMRHMRERLEAAEKAARELQHKALSSARVIVQRAMDDARCVSKQAYEAAAALELQERARLEHERTRVLNEVRQDATNAAAQIVKAAQVEASRVRIDAEKEAIAILKAPAAPQMPMFGAGGGMFAAGSTDNLSDLNSPTGRRKYKARRPASSTGTY</sequence>
<dbReference type="Proteomes" id="UP000037460">
    <property type="component" value="Unassembled WGS sequence"/>
</dbReference>
<keyword evidence="4" id="KW-1185">Reference proteome</keyword>
<dbReference type="AlphaFoldDB" id="A0A0M0KB77"/>